<dbReference type="EC" id="1.3.4.1" evidence="7"/>
<dbReference type="InterPro" id="IPR017896">
    <property type="entry name" value="4Fe4S_Fe-S-bd"/>
</dbReference>
<evidence type="ECO:0000256" key="4">
    <source>
        <dbReference type="ARBA" id="ARBA00023004"/>
    </source>
</evidence>
<dbReference type="Pfam" id="PF02754">
    <property type="entry name" value="CCG"/>
    <property type="match status" value="2"/>
</dbReference>
<dbReference type="SUPFAM" id="SSF54862">
    <property type="entry name" value="4Fe-4S ferredoxins"/>
    <property type="match status" value="1"/>
</dbReference>
<evidence type="ECO:0000256" key="1">
    <source>
        <dbReference type="ARBA" id="ARBA00022485"/>
    </source>
</evidence>
<dbReference type="InterPro" id="IPR004017">
    <property type="entry name" value="Cys_rich_dom"/>
</dbReference>
<evidence type="ECO:0000313" key="8">
    <source>
        <dbReference type="Proteomes" id="UP001208689"/>
    </source>
</evidence>
<dbReference type="PANTHER" id="PTHR43255:SF1">
    <property type="entry name" value="IRON-SULFUR-BINDING OXIDOREDUCTASE FADF-RELATED"/>
    <property type="match status" value="1"/>
</dbReference>
<dbReference type="EMBL" id="CP104013">
    <property type="protein sequence ID" value="UYP44019.1"/>
    <property type="molecule type" value="Genomic_DNA"/>
</dbReference>
<evidence type="ECO:0000256" key="5">
    <source>
        <dbReference type="ARBA" id="ARBA00023014"/>
    </source>
</evidence>
<dbReference type="GO" id="GO:0016491">
    <property type="term" value="F:oxidoreductase activity"/>
    <property type="evidence" value="ECO:0007669"/>
    <property type="project" value="UniProtKB-KW"/>
</dbReference>
<name>A0ABY6HKH3_9ARCH</name>
<organism evidence="7 8">
    <name type="scientific">Candidatus Lokiarchaeum ossiferum</name>
    <dbReference type="NCBI Taxonomy" id="2951803"/>
    <lineage>
        <taxon>Archaea</taxon>
        <taxon>Promethearchaeati</taxon>
        <taxon>Promethearchaeota</taxon>
        <taxon>Promethearchaeia</taxon>
        <taxon>Promethearchaeales</taxon>
        <taxon>Promethearchaeaceae</taxon>
        <taxon>Candidatus Lokiarchaeum</taxon>
    </lineage>
</organism>
<dbReference type="InterPro" id="IPR017900">
    <property type="entry name" value="4Fe4S_Fe_S_CS"/>
</dbReference>
<dbReference type="PROSITE" id="PS51379">
    <property type="entry name" value="4FE4S_FER_2"/>
    <property type="match status" value="2"/>
</dbReference>
<gene>
    <name evidence="7" type="ORF">NEF87_000304</name>
</gene>
<reference evidence="7" key="1">
    <citation type="submission" date="2022-09" db="EMBL/GenBank/DDBJ databases">
        <title>Actin cytoskeleton and complex cell architecture in an #Asgard archaeon.</title>
        <authorList>
            <person name="Ponce Toledo R.I."/>
            <person name="Schleper C."/>
            <person name="Rodrigues Oliveira T."/>
            <person name="Wollweber F."/>
            <person name="Xu J."/>
            <person name="Rittmann S."/>
            <person name="Klingl A."/>
            <person name="Pilhofer M."/>
        </authorList>
    </citation>
    <scope>NUCLEOTIDE SEQUENCE</scope>
    <source>
        <strain evidence="7">B-35</strain>
    </source>
</reference>
<evidence type="ECO:0000256" key="2">
    <source>
        <dbReference type="ARBA" id="ARBA00022723"/>
    </source>
</evidence>
<keyword evidence="8" id="KW-1185">Reference proteome</keyword>
<protein>
    <submittedName>
        <fullName evidence="7">Fumarate reductase (CoM/CoB) subunit B</fullName>
        <ecNumber evidence="7">1.3.4.1</ecNumber>
    </submittedName>
</protein>
<dbReference type="PANTHER" id="PTHR43255">
    <property type="entry name" value="IRON-SULFUR-BINDING OXIDOREDUCTASE FADF-RELATED-RELATED"/>
    <property type="match status" value="1"/>
</dbReference>
<evidence type="ECO:0000313" key="7">
    <source>
        <dbReference type="EMBL" id="UYP44019.1"/>
    </source>
</evidence>
<feature type="domain" description="4Fe-4S ferredoxin-type" evidence="6">
    <location>
        <begin position="51"/>
        <end position="75"/>
    </location>
</feature>
<dbReference type="Gene3D" id="3.30.70.20">
    <property type="match status" value="1"/>
</dbReference>
<proteinExistence type="predicted"/>
<keyword evidence="1" id="KW-0004">4Fe-4S</keyword>
<keyword evidence="3 7" id="KW-0560">Oxidoreductase</keyword>
<evidence type="ECO:0000256" key="3">
    <source>
        <dbReference type="ARBA" id="ARBA00023002"/>
    </source>
</evidence>
<dbReference type="Pfam" id="PF13237">
    <property type="entry name" value="Fer4_10"/>
    <property type="match status" value="1"/>
</dbReference>
<feature type="domain" description="4Fe-4S ferredoxin-type" evidence="6">
    <location>
        <begin position="7"/>
        <end position="38"/>
    </location>
</feature>
<dbReference type="PROSITE" id="PS00198">
    <property type="entry name" value="4FE4S_FER_1"/>
    <property type="match status" value="2"/>
</dbReference>
<evidence type="ECO:0000259" key="6">
    <source>
        <dbReference type="PROSITE" id="PS51379"/>
    </source>
</evidence>
<accession>A0ABY6HKH3</accession>
<keyword evidence="4" id="KW-0408">Iron</keyword>
<dbReference type="Proteomes" id="UP001208689">
    <property type="component" value="Chromosome"/>
</dbReference>
<sequence>MFREELEELVVQEMPNCIGCNECMRVCPVSKDPGMTISMLNDPILSNTPPKGIVRDFALNCIQCGECVPVCPPGVRRDLMVLYLRANISSYPSNYENYVMLKQPNPSQIAKGLYAVKRRSAKKTLGNLYDKCDPKVLKKAKVLFYPGCYIFNEICHKTTAILDYLKEDYEVLGGYTSCCGWPQYLQGRMEMADEFLESLYKYIMKVDPEYIITTCAECFAALRKIKAMKNVKFIPLTTTEYFLSKADLLPLIKSKKAYGFHDSCHISRKYFRDEAPRILLSKLGEVYELKDNREQSSCCHYYNFENDAINYTNRKERIEQVKLGSDTMLTDCITCYEVFKEKMEKENLEIVDFNDLIFECIHKEASKEDQSE</sequence>
<dbReference type="InterPro" id="IPR051460">
    <property type="entry name" value="HdrC_iron-sulfur_subunit"/>
</dbReference>
<keyword evidence="2" id="KW-0479">Metal-binding</keyword>
<keyword evidence="5" id="KW-0411">Iron-sulfur</keyword>